<reference evidence="9" key="2">
    <citation type="submission" date="2023-05" db="EMBL/GenBank/DDBJ databases">
        <authorList>
            <person name="Fouks B."/>
        </authorList>
    </citation>
    <scope>NUCLEOTIDE SEQUENCE</scope>
    <source>
        <strain evidence="9">Stay&amp;Tobe</strain>
        <tissue evidence="9">Testes</tissue>
    </source>
</reference>
<feature type="transmembrane region" description="Helical" evidence="8">
    <location>
        <begin position="260"/>
        <end position="281"/>
    </location>
</feature>
<evidence type="ECO:0000256" key="1">
    <source>
        <dbReference type="ARBA" id="ARBA00004651"/>
    </source>
</evidence>
<feature type="transmembrane region" description="Helical" evidence="8">
    <location>
        <begin position="40"/>
        <end position="60"/>
    </location>
</feature>
<keyword evidence="5 8" id="KW-0472">Membrane</keyword>
<evidence type="ECO:0000256" key="4">
    <source>
        <dbReference type="ARBA" id="ARBA00022989"/>
    </source>
</evidence>
<evidence type="ECO:0000256" key="5">
    <source>
        <dbReference type="ARBA" id="ARBA00023136"/>
    </source>
</evidence>
<dbReference type="PANTHER" id="PTHR21143:SF133">
    <property type="entry name" value="GUSTATORY AND PHEROMONE RECEPTOR 32A-RELATED"/>
    <property type="match status" value="1"/>
</dbReference>
<comment type="subcellular location">
    <subcellularLocation>
        <location evidence="1 8">Cell membrane</location>
        <topology evidence="1 8">Multi-pass membrane protein</topology>
    </subcellularLocation>
</comment>
<protein>
    <recommendedName>
        <fullName evidence="8">Gustatory receptor</fullName>
    </recommendedName>
</protein>
<dbReference type="PANTHER" id="PTHR21143">
    <property type="entry name" value="INVERTEBRATE GUSTATORY RECEPTOR"/>
    <property type="match status" value="1"/>
</dbReference>
<sequence>MTQADIIATVKPLYLLSGLFGLLPVSFFSKDNHECLKHKILYILWTIVWIFCVIALGYHLASVSIDFQNRKIATFGIAFILCVFTTYFTVIANLINNIAHRKNFPLIASKFVDLDKTLVPDNKIYRKERLCLLKELLIIIVINAVFVVCKCWVYGSFSSTNVAMRTAELVPYLIGMLTSIQLKTWFSKLKDRLKTINDMLTMCIKHQQINITTTKSSILHQPYNQERLKTEKTMETIHNLRKTYVDLHETKQLVMSTYEIPSVCGVATCLVLCISGLFWGVKVIMSGKNQNQAIYYLLMCAYDFSLFILVLLNCHLASEQANNIVMNIQKTITRNELPQEVVSELMVFVSLVRDLPFDSTPCGLFTLNLSFLCSSVGVIVSYVVLLLQVNN</sequence>
<proteinExistence type="inferred from homology"/>
<dbReference type="AlphaFoldDB" id="A0AAD8A6Y0"/>
<evidence type="ECO:0000256" key="3">
    <source>
        <dbReference type="ARBA" id="ARBA00022692"/>
    </source>
</evidence>
<reference evidence="9" key="1">
    <citation type="journal article" date="2023" name="IScience">
        <title>Live-bearing cockroach genome reveals convergent evolutionary mechanisms linked to viviparity in insects and beyond.</title>
        <authorList>
            <person name="Fouks B."/>
            <person name="Harrison M.C."/>
            <person name="Mikhailova A.A."/>
            <person name="Marchal E."/>
            <person name="English S."/>
            <person name="Carruthers M."/>
            <person name="Jennings E.C."/>
            <person name="Chiamaka E.L."/>
            <person name="Frigard R.A."/>
            <person name="Pippel M."/>
            <person name="Attardo G.M."/>
            <person name="Benoit J.B."/>
            <person name="Bornberg-Bauer E."/>
            <person name="Tobe S.S."/>
        </authorList>
    </citation>
    <scope>NUCLEOTIDE SEQUENCE</scope>
    <source>
        <strain evidence="9">Stay&amp;Tobe</strain>
    </source>
</reference>
<feature type="transmembrane region" description="Helical" evidence="8">
    <location>
        <begin position="136"/>
        <end position="157"/>
    </location>
</feature>
<evidence type="ECO:0000313" key="9">
    <source>
        <dbReference type="EMBL" id="KAJ9593630.1"/>
    </source>
</evidence>
<keyword evidence="3 8" id="KW-0812">Transmembrane</keyword>
<comment type="caution">
    <text evidence="9">The sequence shown here is derived from an EMBL/GenBank/DDBJ whole genome shotgun (WGS) entry which is preliminary data.</text>
</comment>
<dbReference type="GO" id="GO:0043025">
    <property type="term" value="C:neuronal cell body"/>
    <property type="evidence" value="ECO:0007669"/>
    <property type="project" value="TreeGrafter"/>
</dbReference>
<dbReference type="Pfam" id="PF08395">
    <property type="entry name" value="7tm_7"/>
    <property type="match status" value="1"/>
</dbReference>
<keyword evidence="7 8" id="KW-0807">Transducer</keyword>
<evidence type="ECO:0000256" key="6">
    <source>
        <dbReference type="ARBA" id="ARBA00023170"/>
    </source>
</evidence>
<gene>
    <name evidence="9" type="ORF">L9F63_014808</name>
</gene>
<evidence type="ECO:0000256" key="7">
    <source>
        <dbReference type="ARBA" id="ARBA00023224"/>
    </source>
</evidence>
<comment type="similarity">
    <text evidence="8">Belongs to the insect chemoreceptor superfamily. Gustatory receptor (GR) family.</text>
</comment>
<evidence type="ECO:0000256" key="8">
    <source>
        <dbReference type="RuleBase" id="RU363108"/>
    </source>
</evidence>
<organism evidence="9 10">
    <name type="scientific">Diploptera punctata</name>
    <name type="common">Pacific beetle cockroach</name>
    <dbReference type="NCBI Taxonomy" id="6984"/>
    <lineage>
        <taxon>Eukaryota</taxon>
        <taxon>Metazoa</taxon>
        <taxon>Ecdysozoa</taxon>
        <taxon>Arthropoda</taxon>
        <taxon>Hexapoda</taxon>
        <taxon>Insecta</taxon>
        <taxon>Pterygota</taxon>
        <taxon>Neoptera</taxon>
        <taxon>Polyneoptera</taxon>
        <taxon>Dictyoptera</taxon>
        <taxon>Blattodea</taxon>
        <taxon>Blaberoidea</taxon>
        <taxon>Blaberidae</taxon>
        <taxon>Diplopterinae</taxon>
        <taxon>Diploptera</taxon>
    </lineage>
</organism>
<accession>A0AAD8A6Y0</accession>
<dbReference type="GO" id="GO:0007635">
    <property type="term" value="P:chemosensory behavior"/>
    <property type="evidence" value="ECO:0007669"/>
    <property type="project" value="TreeGrafter"/>
</dbReference>
<dbReference type="GO" id="GO:0030425">
    <property type="term" value="C:dendrite"/>
    <property type="evidence" value="ECO:0007669"/>
    <property type="project" value="TreeGrafter"/>
</dbReference>
<name>A0AAD8A6Y0_DIPPU</name>
<dbReference type="GO" id="GO:0005886">
    <property type="term" value="C:plasma membrane"/>
    <property type="evidence" value="ECO:0007669"/>
    <property type="project" value="UniProtKB-SubCell"/>
</dbReference>
<keyword evidence="6 8" id="KW-0675">Receptor</keyword>
<dbReference type="GO" id="GO:0050909">
    <property type="term" value="P:sensory perception of taste"/>
    <property type="evidence" value="ECO:0007669"/>
    <property type="project" value="InterPro"/>
</dbReference>
<evidence type="ECO:0000313" key="10">
    <source>
        <dbReference type="Proteomes" id="UP001233999"/>
    </source>
</evidence>
<feature type="transmembrane region" description="Helical" evidence="8">
    <location>
        <begin position="365"/>
        <end position="387"/>
    </location>
</feature>
<dbReference type="GO" id="GO:0008049">
    <property type="term" value="P:male courtship behavior"/>
    <property type="evidence" value="ECO:0007669"/>
    <property type="project" value="TreeGrafter"/>
</dbReference>
<evidence type="ECO:0000256" key="2">
    <source>
        <dbReference type="ARBA" id="ARBA00022475"/>
    </source>
</evidence>
<keyword evidence="2 8" id="KW-1003">Cell membrane</keyword>
<dbReference type="GO" id="GO:0007165">
    <property type="term" value="P:signal transduction"/>
    <property type="evidence" value="ECO:0007669"/>
    <property type="project" value="UniProtKB-KW"/>
</dbReference>
<dbReference type="InterPro" id="IPR013604">
    <property type="entry name" value="7TM_chemorcpt"/>
</dbReference>
<keyword evidence="10" id="KW-1185">Reference proteome</keyword>
<dbReference type="GO" id="GO:0030424">
    <property type="term" value="C:axon"/>
    <property type="evidence" value="ECO:0007669"/>
    <property type="project" value="TreeGrafter"/>
</dbReference>
<feature type="transmembrane region" description="Helical" evidence="8">
    <location>
        <begin position="293"/>
        <end position="316"/>
    </location>
</feature>
<comment type="function">
    <text evidence="8">Gustatory receptor which mediates acceptance or avoidance behavior, depending on its substrates.</text>
</comment>
<keyword evidence="4 8" id="KW-1133">Transmembrane helix</keyword>
<dbReference type="Proteomes" id="UP001233999">
    <property type="component" value="Unassembled WGS sequence"/>
</dbReference>
<feature type="transmembrane region" description="Helical" evidence="8">
    <location>
        <begin position="6"/>
        <end position="28"/>
    </location>
</feature>
<dbReference type="EMBL" id="JASPKZ010003419">
    <property type="protein sequence ID" value="KAJ9593630.1"/>
    <property type="molecule type" value="Genomic_DNA"/>
</dbReference>
<feature type="transmembrane region" description="Helical" evidence="8">
    <location>
        <begin position="72"/>
        <end position="95"/>
    </location>
</feature>